<organism evidence="1 2">
    <name type="scientific">Pseudomonas fluorescens</name>
    <dbReference type="NCBI Taxonomy" id="294"/>
    <lineage>
        <taxon>Bacteria</taxon>
        <taxon>Pseudomonadati</taxon>
        <taxon>Pseudomonadota</taxon>
        <taxon>Gammaproteobacteria</taxon>
        <taxon>Pseudomonadales</taxon>
        <taxon>Pseudomonadaceae</taxon>
        <taxon>Pseudomonas</taxon>
    </lineage>
</organism>
<dbReference type="AlphaFoldDB" id="A0A166NY39"/>
<evidence type="ECO:0000313" key="1">
    <source>
        <dbReference type="EMBL" id="KZN18074.1"/>
    </source>
</evidence>
<proteinExistence type="predicted"/>
<dbReference type="EMBL" id="LUKJ01000003">
    <property type="protein sequence ID" value="KZN18074.1"/>
    <property type="molecule type" value="Genomic_DNA"/>
</dbReference>
<reference evidence="2" key="1">
    <citation type="submission" date="2016-03" db="EMBL/GenBank/DDBJ databases">
        <authorList>
            <person name="Ray J."/>
            <person name="Price M."/>
            <person name="Deutschbauer A."/>
        </authorList>
    </citation>
    <scope>NUCLEOTIDE SEQUENCE [LARGE SCALE GENOMIC DNA]</scope>
    <source>
        <strain evidence="2">FW300-N1B4</strain>
    </source>
</reference>
<protein>
    <submittedName>
        <fullName evidence="1">Uncharacterized protein</fullName>
    </submittedName>
</protein>
<evidence type="ECO:0000313" key="2">
    <source>
        <dbReference type="Proteomes" id="UP000076489"/>
    </source>
</evidence>
<dbReference type="Proteomes" id="UP000076489">
    <property type="component" value="Unassembled WGS sequence"/>
</dbReference>
<name>A0A166NY39_PSEFL</name>
<accession>A0A166NY39</accession>
<sequence length="149" mass="16162">MEFSRQSNCRAALTALHASALLCDQLTQAFQIFCLRPLTGQLHQRDLGQAPGMKGLAGLLDVWRGYPGPMIGAQDNDLLLRQLRQHLANDAAAHTQHLPQAFFGEAAGRDDALLKNGIEDSRVDVIHRGLLATGAGEGQGRECLAVVRR</sequence>
<comment type="caution">
    <text evidence="1">The sequence shown here is derived from an EMBL/GenBank/DDBJ whole genome shotgun (WGS) entry which is preliminary data.</text>
</comment>
<gene>
    <name evidence="1" type="ORF">A1D17_18555</name>
</gene>
<reference evidence="1 2" key="2">
    <citation type="journal article" date="2018" name="Nature">
        <title>Mutant phenotypes for thousands of bacterial genes of unknown function.</title>
        <authorList>
            <person name="Price M.N."/>
            <person name="Wetmore K.M."/>
            <person name="Waters R.J."/>
            <person name="Callaghan M."/>
            <person name="Ray J."/>
            <person name="Liu H."/>
            <person name="Kuehl J.V."/>
            <person name="Melnyk R.A."/>
            <person name="Lamson J.S."/>
            <person name="Suh Y."/>
            <person name="Carlson H.K."/>
            <person name="Esquivel Z."/>
            <person name="Sadeeshkumar H."/>
            <person name="Chakraborty R."/>
            <person name="Zane G.M."/>
            <person name="Rubin B.E."/>
            <person name="Wall J.D."/>
            <person name="Visel A."/>
            <person name="Bristow J."/>
            <person name="Blow M.J."/>
            <person name="Arkin A.P."/>
            <person name="Deutschbauer A.M."/>
        </authorList>
    </citation>
    <scope>NUCLEOTIDE SEQUENCE [LARGE SCALE GENOMIC DNA]</scope>
    <source>
        <strain evidence="1 2">FW300-N1B4</strain>
    </source>
</reference>